<dbReference type="Pfam" id="PF16363">
    <property type="entry name" value="GDP_Man_Dehyd"/>
    <property type="match status" value="1"/>
</dbReference>
<dbReference type="AlphaFoldDB" id="A0A7S4RFQ8"/>
<reference evidence="4" key="1">
    <citation type="submission" date="2021-01" db="EMBL/GenBank/DDBJ databases">
        <authorList>
            <person name="Corre E."/>
            <person name="Pelletier E."/>
            <person name="Niang G."/>
            <person name="Scheremetjew M."/>
            <person name="Finn R."/>
            <person name="Kale V."/>
            <person name="Holt S."/>
            <person name="Cochrane G."/>
            <person name="Meng A."/>
            <person name="Brown T."/>
            <person name="Cohen L."/>
        </authorList>
    </citation>
    <scope>NUCLEOTIDE SEQUENCE</scope>
    <source>
        <strain evidence="4">CCMP3105</strain>
    </source>
</reference>
<dbReference type="SUPFAM" id="SSF51735">
    <property type="entry name" value="NAD(P)-binding Rossmann-fold domains"/>
    <property type="match status" value="1"/>
</dbReference>
<gene>
    <name evidence="4" type="ORF">AMON00008_LOCUS34835</name>
</gene>
<dbReference type="Gene3D" id="3.40.50.720">
    <property type="entry name" value="NAD(P)-binding Rossmann-like Domain"/>
    <property type="match status" value="1"/>
</dbReference>
<evidence type="ECO:0000259" key="3">
    <source>
        <dbReference type="Pfam" id="PF16363"/>
    </source>
</evidence>
<protein>
    <recommendedName>
        <fullName evidence="3">NAD(P)-binding domain-containing protein</fullName>
    </recommendedName>
</protein>
<comment type="similarity">
    <text evidence="1">Belongs to the NAD(P)-dependent epimerase/dehydratase family.</text>
</comment>
<dbReference type="InterPro" id="IPR016040">
    <property type="entry name" value="NAD(P)-bd_dom"/>
</dbReference>
<evidence type="ECO:0000256" key="2">
    <source>
        <dbReference type="ARBA" id="ARBA00023027"/>
    </source>
</evidence>
<dbReference type="EMBL" id="HBNR01049838">
    <property type="protein sequence ID" value="CAE4613128.1"/>
    <property type="molecule type" value="Transcribed_RNA"/>
</dbReference>
<organism evidence="4">
    <name type="scientific">Alexandrium monilatum</name>
    <dbReference type="NCBI Taxonomy" id="311494"/>
    <lineage>
        <taxon>Eukaryota</taxon>
        <taxon>Sar</taxon>
        <taxon>Alveolata</taxon>
        <taxon>Dinophyceae</taxon>
        <taxon>Gonyaulacales</taxon>
        <taxon>Pyrocystaceae</taxon>
        <taxon>Alexandrium</taxon>
    </lineage>
</organism>
<proteinExistence type="inferred from homology"/>
<dbReference type="PRINTS" id="PR01713">
    <property type="entry name" value="NUCEPIMERASE"/>
</dbReference>
<name>A0A7S4RFQ8_9DINO</name>
<dbReference type="PANTHER" id="PTHR43574">
    <property type="entry name" value="EPIMERASE-RELATED"/>
    <property type="match status" value="1"/>
</dbReference>
<accession>A0A7S4RFQ8</accession>
<evidence type="ECO:0000313" key="4">
    <source>
        <dbReference type="EMBL" id="CAE4613128.1"/>
    </source>
</evidence>
<evidence type="ECO:0000256" key="1">
    <source>
        <dbReference type="ARBA" id="ARBA00007637"/>
    </source>
</evidence>
<feature type="domain" description="NAD(P)-binding" evidence="3">
    <location>
        <begin position="81"/>
        <end position="393"/>
    </location>
</feature>
<sequence length="416" mass="45522">MRGGDGRMLIRIPSAAWYLALTALGATATLWLNRRCVATAVVEQACSNAGAQKPPRWDSGAEGLSAAGSCRPSVPGGKVVLVTGTGGFIGYHVALWLRKRGDGVLGFDNFNAYYPVGLKHARASELEDAGIFTLSADLNDAGTLRAAMDLCNFTHVLNLAAQAGVRYATKDPGSYVASNVAGFTTLLEVVKDRRPMPRVVYASSSSVYGLNTKVPFSEEDVVDKPASLYAATKKSNEMLAHTYNHIYGIALTGLRYFTVYGPYGRPDMAAFSFANNIMRGKRLRIFRGPDGSELERDFTYIDDIVKGTIAALDRIGPSEKPAPFKVYNLGNKSPVTVSYLVDLLEEFLGRKAIREYMPLPATGDVLRTHANVSLAKAELGYEPHTSLREGIRRFVEWYRAYYKDGLDEEMDLYVPL</sequence>
<dbReference type="InterPro" id="IPR036291">
    <property type="entry name" value="NAD(P)-bd_dom_sf"/>
</dbReference>
<keyword evidence="2" id="KW-0520">NAD</keyword>